<feature type="region of interest" description="Disordered" evidence="1">
    <location>
        <begin position="42"/>
        <end position="65"/>
    </location>
</feature>
<protein>
    <submittedName>
        <fullName evidence="2">Uncharacterized protein</fullName>
    </submittedName>
</protein>
<dbReference type="EMBL" id="JANQDX010000017">
    <property type="protein sequence ID" value="KAL0907624.1"/>
    <property type="molecule type" value="Genomic_DNA"/>
</dbReference>
<dbReference type="AlphaFoldDB" id="A0ABD0U5F1"/>
<evidence type="ECO:0000313" key="2">
    <source>
        <dbReference type="EMBL" id="KAL0907624.1"/>
    </source>
</evidence>
<evidence type="ECO:0000313" key="3">
    <source>
        <dbReference type="Proteomes" id="UP001552299"/>
    </source>
</evidence>
<proteinExistence type="predicted"/>
<reference evidence="2 3" key="1">
    <citation type="journal article" date="2024" name="Plant Biotechnol. J.">
        <title>Dendrobium thyrsiflorum genome and its molecular insights into genes involved in important horticultural traits.</title>
        <authorList>
            <person name="Chen B."/>
            <person name="Wang J.Y."/>
            <person name="Zheng P.J."/>
            <person name="Li K.L."/>
            <person name="Liang Y.M."/>
            <person name="Chen X.F."/>
            <person name="Zhang C."/>
            <person name="Zhao X."/>
            <person name="He X."/>
            <person name="Zhang G.Q."/>
            <person name="Liu Z.J."/>
            <person name="Xu Q."/>
        </authorList>
    </citation>
    <scope>NUCLEOTIDE SEQUENCE [LARGE SCALE GENOMIC DNA]</scope>
    <source>
        <strain evidence="2">GZMU011</strain>
    </source>
</reference>
<keyword evidence="3" id="KW-1185">Reference proteome</keyword>
<accession>A0ABD0U5F1</accession>
<gene>
    <name evidence="2" type="ORF">M5K25_022043</name>
</gene>
<comment type="caution">
    <text evidence="2">The sequence shown here is derived from an EMBL/GenBank/DDBJ whole genome shotgun (WGS) entry which is preliminary data.</text>
</comment>
<dbReference type="Proteomes" id="UP001552299">
    <property type="component" value="Unassembled WGS sequence"/>
</dbReference>
<name>A0ABD0U5F1_DENTH</name>
<organism evidence="2 3">
    <name type="scientific">Dendrobium thyrsiflorum</name>
    <name type="common">Pinecone-like raceme dendrobium</name>
    <name type="synonym">Orchid</name>
    <dbReference type="NCBI Taxonomy" id="117978"/>
    <lineage>
        <taxon>Eukaryota</taxon>
        <taxon>Viridiplantae</taxon>
        <taxon>Streptophyta</taxon>
        <taxon>Embryophyta</taxon>
        <taxon>Tracheophyta</taxon>
        <taxon>Spermatophyta</taxon>
        <taxon>Magnoliopsida</taxon>
        <taxon>Liliopsida</taxon>
        <taxon>Asparagales</taxon>
        <taxon>Orchidaceae</taxon>
        <taxon>Epidendroideae</taxon>
        <taxon>Malaxideae</taxon>
        <taxon>Dendrobiinae</taxon>
        <taxon>Dendrobium</taxon>
    </lineage>
</organism>
<sequence length="65" mass="7485">MPGDLHAYLNLNFVPSTIQTPNVPQHNIVVEEQHVLRERPLQPPQYYTSGSDALPHRPCRSQIHF</sequence>
<evidence type="ECO:0000256" key="1">
    <source>
        <dbReference type="SAM" id="MobiDB-lite"/>
    </source>
</evidence>